<dbReference type="InterPro" id="IPR011250">
    <property type="entry name" value="OMP/PagP_B-barrel"/>
</dbReference>
<dbReference type="Proteomes" id="UP000027997">
    <property type="component" value="Unassembled WGS sequence"/>
</dbReference>
<comment type="subcellular location">
    <subcellularLocation>
        <location evidence="1">Membrane</location>
    </subcellularLocation>
</comment>
<keyword evidence="3" id="KW-0472">Membrane</keyword>
<feature type="chain" id="PRO_5001758919" description="Outer membrane protein beta-barrel domain-containing protein" evidence="4">
    <location>
        <begin position="22"/>
        <end position="253"/>
    </location>
</feature>
<dbReference type="PANTHER" id="PTHR34001">
    <property type="entry name" value="BLL7405 PROTEIN"/>
    <property type="match status" value="1"/>
</dbReference>
<feature type="signal peptide" evidence="4">
    <location>
        <begin position="1"/>
        <end position="21"/>
    </location>
</feature>
<dbReference type="eggNOG" id="COG3637">
    <property type="taxonomic scope" value="Bacteria"/>
</dbReference>
<feature type="domain" description="Outer membrane protein beta-barrel" evidence="5">
    <location>
        <begin position="12"/>
        <end position="253"/>
    </location>
</feature>
<evidence type="ECO:0000256" key="2">
    <source>
        <dbReference type="ARBA" id="ARBA00022729"/>
    </source>
</evidence>
<proteinExistence type="predicted"/>
<dbReference type="Gene3D" id="2.40.160.20">
    <property type="match status" value="1"/>
</dbReference>
<sequence length="253" mass="28173">MSNKIFLAGVTALLLSGSAVAKTVDSSSSTWTGQYIGFTGGYSRGAADPTANAKANGYFITTDPGQLDPVASHDINAGNVSGTVFWGVNWQLDNILYGVEVDLYLTDYNERYRSGNITYLTQPAHTFEINSRVKSNIALSLRPRLGYLTGDSLFYLSLGPVLRHFEYNFRFTDTFASEYAQKSDQQWSLGWAAGLGFEQHLKGAWSLKVEYLHSSYKGIVDLDSSLRTVPADGFKHSLEFKEQSFRVGFYRRF</sequence>
<dbReference type="PANTHER" id="PTHR34001:SF3">
    <property type="entry name" value="BLL7405 PROTEIN"/>
    <property type="match status" value="1"/>
</dbReference>
<evidence type="ECO:0000256" key="1">
    <source>
        <dbReference type="ARBA" id="ARBA00004370"/>
    </source>
</evidence>
<dbReference type="EMBL" id="JOJP01000001">
    <property type="protein sequence ID" value="KEI72150.1"/>
    <property type="molecule type" value="Genomic_DNA"/>
</dbReference>
<dbReference type="InterPro" id="IPR027385">
    <property type="entry name" value="Beta-barrel_OMP"/>
</dbReference>
<keyword evidence="2 4" id="KW-0732">Signal</keyword>
<accession>A0A081KDC4</accession>
<evidence type="ECO:0000313" key="6">
    <source>
        <dbReference type="EMBL" id="KEI72150.1"/>
    </source>
</evidence>
<protein>
    <recommendedName>
        <fullName evidence="5">Outer membrane protein beta-barrel domain-containing protein</fullName>
    </recommendedName>
</protein>
<keyword evidence="7" id="KW-1185">Reference proteome</keyword>
<dbReference type="RefSeq" id="WP_020583963.1">
    <property type="nucleotide sequence ID" value="NZ_JOJP01000001.1"/>
</dbReference>
<evidence type="ECO:0000313" key="7">
    <source>
        <dbReference type="Proteomes" id="UP000027997"/>
    </source>
</evidence>
<dbReference type="AlphaFoldDB" id="A0A081KDC4"/>
<gene>
    <name evidence="6" type="ORF">GV64_16710</name>
</gene>
<dbReference type="SUPFAM" id="SSF56925">
    <property type="entry name" value="OMPA-like"/>
    <property type="match status" value="1"/>
</dbReference>
<dbReference type="InterPro" id="IPR051692">
    <property type="entry name" value="OMP-like"/>
</dbReference>
<dbReference type="STRING" id="305900.GV64_16710"/>
<name>A0A081KDC4_9GAMM</name>
<dbReference type="Pfam" id="PF13505">
    <property type="entry name" value="OMP_b-brl"/>
    <property type="match status" value="1"/>
</dbReference>
<comment type="caution">
    <text evidence="6">The sequence shown here is derived from an EMBL/GenBank/DDBJ whole genome shotgun (WGS) entry which is preliminary data.</text>
</comment>
<organism evidence="6 7">
    <name type="scientific">Endozoicomonas elysicola</name>
    <dbReference type="NCBI Taxonomy" id="305900"/>
    <lineage>
        <taxon>Bacteria</taxon>
        <taxon>Pseudomonadati</taxon>
        <taxon>Pseudomonadota</taxon>
        <taxon>Gammaproteobacteria</taxon>
        <taxon>Oceanospirillales</taxon>
        <taxon>Endozoicomonadaceae</taxon>
        <taxon>Endozoicomonas</taxon>
    </lineage>
</organism>
<dbReference type="GO" id="GO:0016020">
    <property type="term" value="C:membrane"/>
    <property type="evidence" value="ECO:0007669"/>
    <property type="project" value="UniProtKB-SubCell"/>
</dbReference>
<evidence type="ECO:0000259" key="5">
    <source>
        <dbReference type="Pfam" id="PF13505"/>
    </source>
</evidence>
<reference evidence="6 7" key="1">
    <citation type="submission" date="2014-06" db="EMBL/GenBank/DDBJ databases">
        <title>Whole Genome Sequences of Three Symbiotic Endozoicomonas Bacteria.</title>
        <authorList>
            <person name="Neave M.J."/>
            <person name="Apprill A."/>
            <person name="Voolstra C.R."/>
        </authorList>
    </citation>
    <scope>NUCLEOTIDE SEQUENCE [LARGE SCALE GENOMIC DNA]</scope>
    <source>
        <strain evidence="6 7">DSM 22380</strain>
    </source>
</reference>
<evidence type="ECO:0000256" key="3">
    <source>
        <dbReference type="ARBA" id="ARBA00023136"/>
    </source>
</evidence>
<evidence type="ECO:0000256" key="4">
    <source>
        <dbReference type="SAM" id="SignalP"/>
    </source>
</evidence>